<proteinExistence type="predicted"/>
<name>A0AAD5PT59_9CRUS</name>
<dbReference type="AlphaFoldDB" id="A0AAD5PT59"/>
<evidence type="ECO:0000313" key="1">
    <source>
        <dbReference type="EMBL" id="KAI9556798.1"/>
    </source>
</evidence>
<keyword evidence="2" id="KW-1185">Reference proteome</keyword>
<reference evidence="1 2" key="1">
    <citation type="submission" date="2022-05" db="EMBL/GenBank/DDBJ databases">
        <title>A multi-omics perspective on studying reproductive biology in Daphnia sinensis.</title>
        <authorList>
            <person name="Jia J."/>
        </authorList>
    </citation>
    <scope>NUCLEOTIDE SEQUENCE [LARGE SCALE GENOMIC DNA]</scope>
    <source>
        <strain evidence="1 2">WSL</strain>
    </source>
</reference>
<accession>A0AAD5PT59</accession>
<evidence type="ECO:0000313" key="2">
    <source>
        <dbReference type="Proteomes" id="UP000820818"/>
    </source>
</evidence>
<organism evidence="1 2">
    <name type="scientific">Daphnia sinensis</name>
    <dbReference type="NCBI Taxonomy" id="1820382"/>
    <lineage>
        <taxon>Eukaryota</taxon>
        <taxon>Metazoa</taxon>
        <taxon>Ecdysozoa</taxon>
        <taxon>Arthropoda</taxon>
        <taxon>Crustacea</taxon>
        <taxon>Branchiopoda</taxon>
        <taxon>Diplostraca</taxon>
        <taxon>Cladocera</taxon>
        <taxon>Anomopoda</taxon>
        <taxon>Daphniidae</taxon>
        <taxon>Daphnia</taxon>
        <taxon>Daphnia similis group</taxon>
    </lineage>
</organism>
<dbReference type="EMBL" id="WJBH02000006">
    <property type="protein sequence ID" value="KAI9556798.1"/>
    <property type="molecule type" value="Genomic_DNA"/>
</dbReference>
<protein>
    <submittedName>
        <fullName evidence="1">Uncharacterized protein</fullName>
    </submittedName>
</protein>
<gene>
    <name evidence="1" type="ORF">GHT06_016589</name>
</gene>
<comment type="caution">
    <text evidence="1">The sequence shown here is derived from an EMBL/GenBank/DDBJ whole genome shotgun (WGS) entry which is preliminary data.</text>
</comment>
<sequence>MECFTIKETSNIIALIANYTASDQFSDHAGFAALFQNKQFEFETGTSKVAAVLEKRGVLRRPTTDNESKTQKQSSIGM</sequence>
<dbReference type="Proteomes" id="UP000820818">
    <property type="component" value="Linkage Group LG6"/>
</dbReference>